<sequence length="201" mass="22763">MKLSEKPTIHEGAKVLDSTLGAWTEIGANSVIEESIIGDYTYTAGDAQITYSEVGKYCSIASHVRIHPVNHPMWRVTQHHMTYRRVLYDLGESDDTEFFEWRKDHKVTIGHDVWIGHGAIIMPGVSIGTGAVIGSGAVVTKDVPPYMIAAGVPAKPIKERFPKEIAEKLLEIAWWNWDRPTLEERFEELNDVERFIRKYGK</sequence>
<proteinExistence type="predicted"/>
<evidence type="ECO:0000313" key="1">
    <source>
        <dbReference type="EMBL" id="WHZ59222.1"/>
    </source>
</evidence>
<reference evidence="2" key="1">
    <citation type="journal article" date="2025" name="Aquaculture">
        <title>Assessment of the bioflocculant production and safety properties of Metabacillus hrfriensis sp. nov. based on phenotypic and whole-genome sequencing analysis.</title>
        <authorList>
            <person name="Zhang R."/>
            <person name="Zhao Z."/>
            <person name="Luo L."/>
            <person name="Wang S."/>
            <person name="Guo K."/>
            <person name="Xu W."/>
        </authorList>
    </citation>
    <scope>NUCLEOTIDE SEQUENCE [LARGE SCALE GENOMIC DNA]</scope>
    <source>
        <strain evidence="2">CT-WN-B3</strain>
    </source>
</reference>
<evidence type="ECO:0000313" key="2">
    <source>
        <dbReference type="Proteomes" id="UP001226091"/>
    </source>
</evidence>
<name>A0ACD4RGD7_9BACI</name>
<organism evidence="1 2">
    <name type="scientific">Metabacillus hrfriensis</name>
    <dbReference type="NCBI Taxonomy" id="3048891"/>
    <lineage>
        <taxon>Bacteria</taxon>
        <taxon>Bacillati</taxon>
        <taxon>Bacillota</taxon>
        <taxon>Bacilli</taxon>
        <taxon>Bacillales</taxon>
        <taxon>Bacillaceae</taxon>
        <taxon>Metabacillus</taxon>
    </lineage>
</organism>
<gene>
    <name evidence="1" type="ORF">QLQ22_07825</name>
</gene>
<dbReference type="EMBL" id="CP126116">
    <property type="protein sequence ID" value="WHZ59222.1"/>
    <property type="molecule type" value="Genomic_DNA"/>
</dbReference>
<dbReference type="Proteomes" id="UP001226091">
    <property type="component" value="Chromosome"/>
</dbReference>
<accession>A0ACD4RGD7</accession>
<keyword evidence="2" id="KW-1185">Reference proteome</keyword>
<protein>
    <submittedName>
        <fullName evidence="1">DapH/DapD/GlmU-related protein</fullName>
    </submittedName>
</protein>